<keyword evidence="4 9" id="KW-0808">Transferase</keyword>
<feature type="binding site" evidence="9">
    <location>
        <position position="43"/>
    </location>
    <ligand>
        <name>S-adenosyl-L-methionine</name>
        <dbReference type="ChEBI" id="CHEBI:59789"/>
    </ligand>
</feature>
<sequence length="215" mass="24954">MRLKNVPGSREAIAQSRFVIHDPQEQKGKWAEAFGRKAPLHIEIGTGKGRFLMELAALHPEIDYIGIEKYSSVLLRAIQKMEERELPNVRFIRMDAEEITEVFGPGEADRIYLNFSDPWPKDRHAKRRLPSRQFLNRYAQILKPEGTIEFKTDNRALFDFALEELEPAGWQAEEVTFDLHADERLMQGNVMTEYEERFSAAGNPICKYIIRKAVF</sequence>
<reference evidence="10" key="2">
    <citation type="submission" date="2021-04" db="EMBL/GenBank/DDBJ databases">
        <authorList>
            <person name="Gilroy R."/>
        </authorList>
    </citation>
    <scope>NUCLEOTIDE SEQUENCE</scope>
    <source>
        <strain evidence="10">ChiSxjej3B15-24422</strain>
    </source>
</reference>
<dbReference type="GO" id="GO:0008176">
    <property type="term" value="F:tRNA (guanine(46)-N7)-methyltransferase activity"/>
    <property type="evidence" value="ECO:0007669"/>
    <property type="project" value="UniProtKB-UniRule"/>
</dbReference>
<evidence type="ECO:0000256" key="8">
    <source>
        <dbReference type="ARBA" id="ARBA00060767"/>
    </source>
</evidence>
<evidence type="ECO:0000256" key="9">
    <source>
        <dbReference type="HAMAP-Rule" id="MF_01057"/>
    </source>
</evidence>
<proteinExistence type="inferred from homology"/>
<keyword evidence="6 9" id="KW-0819">tRNA processing</keyword>
<dbReference type="Proteomes" id="UP000824007">
    <property type="component" value="Unassembled WGS sequence"/>
</dbReference>
<evidence type="ECO:0000256" key="3">
    <source>
        <dbReference type="ARBA" id="ARBA00022603"/>
    </source>
</evidence>
<dbReference type="EMBL" id="DXDD01000115">
    <property type="protein sequence ID" value="HIY60879.1"/>
    <property type="molecule type" value="Genomic_DNA"/>
</dbReference>
<feature type="binding site" evidence="9">
    <location>
        <position position="121"/>
    </location>
    <ligand>
        <name>substrate</name>
    </ligand>
</feature>
<dbReference type="GO" id="GO:0043527">
    <property type="term" value="C:tRNA methyltransferase complex"/>
    <property type="evidence" value="ECO:0007669"/>
    <property type="project" value="TreeGrafter"/>
</dbReference>
<reference evidence="10" key="1">
    <citation type="journal article" date="2021" name="PeerJ">
        <title>Extensive microbial diversity within the chicken gut microbiome revealed by metagenomics and culture.</title>
        <authorList>
            <person name="Gilroy R."/>
            <person name="Ravi A."/>
            <person name="Getino M."/>
            <person name="Pursley I."/>
            <person name="Horton D.L."/>
            <person name="Alikhan N.F."/>
            <person name="Baker D."/>
            <person name="Gharbi K."/>
            <person name="Hall N."/>
            <person name="Watson M."/>
            <person name="Adriaenssens E.M."/>
            <person name="Foster-Nyarko E."/>
            <person name="Jarju S."/>
            <person name="Secka A."/>
            <person name="Antonio M."/>
            <person name="Oren A."/>
            <person name="Chaudhuri R.R."/>
            <person name="La Ragione R."/>
            <person name="Hildebrand F."/>
            <person name="Pallen M.J."/>
        </authorList>
    </citation>
    <scope>NUCLEOTIDE SEQUENCE</scope>
    <source>
        <strain evidence="10">ChiSxjej3B15-24422</strain>
    </source>
</reference>
<comment type="caution">
    <text evidence="10">The sequence shown here is derived from an EMBL/GenBank/DDBJ whole genome shotgun (WGS) entry which is preliminary data.</text>
</comment>
<evidence type="ECO:0000256" key="2">
    <source>
        <dbReference type="ARBA" id="ARBA00003015"/>
    </source>
</evidence>
<dbReference type="Gene3D" id="3.40.50.150">
    <property type="entry name" value="Vaccinia Virus protein VP39"/>
    <property type="match status" value="1"/>
</dbReference>
<dbReference type="NCBIfam" id="NF001080">
    <property type="entry name" value="PRK00121.2-2"/>
    <property type="match status" value="1"/>
</dbReference>
<comment type="similarity">
    <text evidence="8 9">Belongs to the class I-like SAM-binding methyltransferase superfamily. TrmB family.</text>
</comment>
<dbReference type="InterPro" id="IPR029063">
    <property type="entry name" value="SAM-dependent_MTases_sf"/>
</dbReference>
<evidence type="ECO:0000256" key="4">
    <source>
        <dbReference type="ARBA" id="ARBA00022679"/>
    </source>
</evidence>
<organism evidence="10 11">
    <name type="scientific">Candidatus Eisenbergiella pullistercoris</name>
    <dbReference type="NCBI Taxonomy" id="2838555"/>
    <lineage>
        <taxon>Bacteria</taxon>
        <taxon>Bacillati</taxon>
        <taxon>Bacillota</taxon>
        <taxon>Clostridia</taxon>
        <taxon>Lachnospirales</taxon>
        <taxon>Lachnospiraceae</taxon>
        <taxon>Eisenbergiella</taxon>
    </lineage>
</organism>
<comment type="pathway">
    <text evidence="7 9">tRNA modification; N(7)-methylguanine-tRNA biosynthesis.</text>
</comment>
<dbReference type="PANTHER" id="PTHR23417">
    <property type="entry name" value="3-DEOXY-D-MANNO-OCTULOSONIC-ACID TRANSFERASE/TRNA GUANINE-N 7 - -METHYLTRANSFERASE"/>
    <property type="match status" value="1"/>
</dbReference>
<keyword evidence="3 9" id="KW-0489">Methyltransferase</keyword>
<evidence type="ECO:0000256" key="6">
    <source>
        <dbReference type="ARBA" id="ARBA00022694"/>
    </source>
</evidence>
<evidence type="ECO:0000256" key="1">
    <source>
        <dbReference type="ARBA" id="ARBA00000142"/>
    </source>
</evidence>
<dbReference type="NCBIfam" id="TIGR00091">
    <property type="entry name" value="tRNA (guanosine(46)-N7)-methyltransferase TrmB"/>
    <property type="match status" value="1"/>
</dbReference>
<dbReference type="HAMAP" id="MF_01057">
    <property type="entry name" value="tRNA_methyltr_TrmB"/>
    <property type="match status" value="1"/>
</dbReference>
<evidence type="ECO:0000256" key="5">
    <source>
        <dbReference type="ARBA" id="ARBA00022691"/>
    </source>
</evidence>
<feature type="binding site" evidence="9">
    <location>
        <position position="95"/>
    </location>
    <ligand>
        <name>S-adenosyl-L-methionine</name>
        <dbReference type="ChEBI" id="CHEBI:59789"/>
    </ligand>
</feature>
<evidence type="ECO:0000256" key="7">
    <source>
        <dbReference type="ARBA" id="ARBA00060552"/>
    </source>
</evidence>
<protein>
    <recommendedName>
        <fullName evidence="9">tRNA (guanine-N(7)-)-methyltransferase</fullName>
        <ecNumber evidence="9">2.1.1.33</ecNumber>
    </recommendedName>
    <alternativeName>
        <fullName evidence="9">tRNA (guanine(46)-N(7))-methyltransferase</fullName>
    </alternativeName>
    <alternativeName>
        <fullName evidence="9">tRNA(m7G46)-methyltransferase</fullName>
    </alternativeName>
</protein>
<dbReference type="PROSITE" id="PS51625">
    <property type="entry name" value="SAM_MT_TRMB"/>
    <property type="match status" value="1"/>
</dbReference>
<evidence type="ECO:0000313" key="10">
    <source>
        <dbReference type="EMBL" id="HIY60879.1"/>
    </source>
</evidence>
<dbReference type="CDD" id="cd02440">
    <property type="entry name" value="AdoMet_MTases"/>
    <property type="match status" value="1"/>
</dbReference>
<evidence type="ECO:0000313" key="11">
    <source>
        <dbReference type="Proteomes" id="UP000824007"/>
    </source>
</evidence>
<dbReference type="AlphaFoldDB" id="A0A9D2C7F6"/>
<feature type="binding site" evidence="9">
    <location>
        <position position="153"/>
    </location>
    <ligand>
        <name>substrate</name>
    </ligand>
</feature>
<dbReference type="EC" id="2.1.1.33" evidence="9"/>
<dbReference type="FunFam" id="3.40.50.150:FF:000035">
    <property type="entry name" value="tRNA (guanine-N(7)-)-methyltransferase"/>
    <property type="match status" value="1"/>
</dbReference>
<comment type="function">
    <text evidence="2 9">Catalyzes the formation of N(7)-methylguanine at position 46 (m7G46) in tRNA.</text>
</comment>
<gene>
    <name evidence="9 10" type="primary">trmB</name>
    <name evidence="10" type="ORF">H9831_09405</name>
</gene>
<dbReference type="InterPro" id="IPR003358">
    <property type="entry name" value="tRNA_(Gua-N-7)_MeTrfase_Trmb"/>
</dbReference>
<feature type="binding site" evidence="9">
    <location>
        <begin position="192"/>
        <end position="195"/>
    </location>
    <ligand>
        <name>substrate</name>
    </ligand>
</feature>
<comment type="caution">
    <text evidence="9">Lacks conserved residue(s) required for the propagation of feature annotation.</text>
</comment>
<comment type="catalytic activity">
    <reaction evidence="1 9">
        <text>guanosine(46) in tRNA + S-adenosyl-L-methionine = N(7)-methylguanosine(46) in tRNA + S-adenosyl-L-homocysteine</text>
        <dbReference type="Rhea" id="RHEA:42708"/>
        <dbReference type="Rhea" id="RHEA-COMP:10188"/>
        <dbReference type="Rhea" id="RHEA-COMP:10189"/>
        <dbReference type="ChEBI" id="CHEBI:57856"/>
        <dbReference type="ChEBI" id="CHEBI:59789"/>
        <dbReference type="ChEBI" id="CHEBI:74269"/>
        <dbReference type="ChEBI" id="CHEBI:74480"/>
        <dbReference type="EC" id="2.1.1.33"/>
    </reaction>
</comment>
<keyword evidence="5 9" id="KW-0949">S-adenosyl-L-methionine</keyword>
<accession>A0A9D2C7F6</accession>
<feature type="binding site" evidence="9">
    <location>
        <position position="117"/>
    </location>
    <ligand>
        <name>S-adenosyl-L-methionine</name>
        <dbReference type="ChEBI" id="CHEBI:59789"/>
    </ligand>
</feature>
<feature type="binding site" evidence="9">
    <location>
        <position position="68"/>
    </location>
    <ligand>
        <name>S-adenosyl-L-methionine</name>
        <dbReference type="ChEBI" id="CHEBI:59789"/>
    </ligand>
</feature>
<dbReference type="Pfam" id="PF02390">
    <property type="entry name" value="Methyltransf_4"/>
    <property type="match status" value="1"/>
</dbReference>
<name>A0A9D2C7F6_9FIRM</name>
<dbReference type="InterPro" id="IPR055361">
    <property type="entry name" value="tRNA_methyltr_TrmB_bact"/>
</dbReference>
<dbReference type="PANTHER" id="PTHR23417:SF14">
    <property type="entry name" value="PENTACOTRIPEPTIDE-REPEAT REGION OF PRORP DOMAIN-CONTAINING PROTEIN"/>
    <property type="match status" value="1"/>
</dbReference>
<dbReference type="SUPFAM" id="SSF53335">
    <property type="entry name" value="S-adenosyl-L-methionine-dependent methyltransferases"/>
    <property type="match status" value="1"/>
</dbReference>